<dbReference type="PANTHER" id="PTHR30572">
    <property type="entry name" value="MEMBRANE COMPONENT OF TRANSPORTER-RELATED"/>
    <property type="match status" value="1"/>
</dbReference>
<evidence type="ECO:0000256" key="5">
    <source>
        <dbReference type="ARBA" id="ARBA00023136"/>
    </source>
</evidence>
<sequence>MNILQGLKMALKSIWSNKLRSTLTMLGIIIGVTAVIALVSLGQGTTKEVTEQVESLGTNLLTVSITGRGASTTLHYEEAMNLKELEGVQYLAPYNSQNASVKFGNRSVDVSVTGTNSDYALIRDYEVAQGRFLSQIDLDFYQKVAVVGYSTAQELFGFNSPVGEFILINGTRYKVVGVLAEKGSTAQGSMDDVVILPLTAAERLASSKGVPAIFIQASSPDTIDSVSESVEQEIAKQFRGDPSSFRIFNQQDTLDTMSSITDTLTVTLAGIAAISLLVGGIGIMNIMLVSVTERTREIGIRKAIGAKRRDILVQFLIESMVLSGLGGVLGILLGFGTGQLVSSLMNIPIVYSADTVLTAFGFSVLIGVMFGVFPANKAAKLKPIEALRFN</sequence>
<evidence type="ECO:0000256" key="4">
    <source>
        <dbReference type="ARBA" id="ARBA00022989"/>
    </source>
</evidence>
<dbReference type="Pfam" id="PF02687">
    <property type="entry name" value="FtsX"/>
    <property type="match status" value="1"/>
</dbReference>
<evidence type="ECO:0000313" key="10">
    <source>
        <dbReference type="EMBL" id="QCT03539.1"/>
    </source>
</evidence>
<dbReference type="Pfam" id="PF12704">
    <property type="entry name" value="MacB_PCD"/>
    <property type="match status" value="1"/>
</dbReference>
<dbReference type="EMBL" id="CP040396">
    <property type="protein sequence ID" value="QCT03539.1"/>
    <property type="molecule type" value="Genomic_DNA"/>
</dbReference>
<proteinExistence type="inferred from homology"/>
<feature type="domain" description="ABC3 transporter permease C-terminal" evidence="8">
    <location>
        <begin position="271"/>
        <end position="383"/>
    </location>
</feature>
<evidence type="ECO:0000259" key="9">
    <source>
        <dbReference type="Pfam" id="PF12704"/>
    </source>
</evidence>
<dbReference type="Proteomes" id="UP000300879">
    <property type="component" value="Chromosome"/>
</dbReference>
<organism evidence="10 11">
    <name type="scientific">Paenibacillus algicola</name>
    <dbReference type="NCBI Taxonomy" id="2565926"/>
    <lineage>
        <taxon>Bacteria</taxon>
        <taxon>Bacillati</taxon>
        <taxon>Bacillota</taxon>
        <taxon>Bacilli</taxon>
        <taxon>Bacillales</taxon>
        <taxon>Paenibacillaceae</taxon>
        <taxon>Paenibacillus</taxon>
    </lineage>
</organism>
<accession>A0A4P8XSE2</accession>
<dbReference type="PANTHER" id="PTHR30572:SF4">
    <property type="entry name" value="ABC TRANSPORTER PERMEASE YTRF"/>
    <property type="match status" value="1"/>
</dbReference>
<dbReference type="InterPro" id="IPR025857">
    <property type="entry name" value="MacB_PCD"/>
</dbReference>
<feature type="domain" description="MacB-like periplasmic core" evidence="9">
    <location>
        <begin position="21"/>
        <end position="232"/>
    </location>
</feature>
<evidence type="ECO:0000256" key="7">
    <source>
        <dbReference type="SAM" id="Phobius"/>
    </source>
</evidence>
<evidence type="ECO:0000256" key="2">
    <source>
        <dbReference type="ARBA" id="ARBA00022475"/>
    </source>
</evidence>
<evidence type="ECO:0000256" key="6">
    <source>
        <dbReference type="ARBA" id="ARBA00038076"/>
    </source>
</evidence>
<feature type="transmembrane region" description="Helical" evidence="7">
    <location>
        <begin position="266"/>
        <end position="291"/>
    </location>
</feature>
<name>A0A4P8XSE2_9BACL</name>
<feature type="transmembrane region" description="Helical" evidence="7">
    <location>
        <begin position="21"/>
        <end position="42"/>
    </location>
</feature>
<comment type="similarity">
    <text evidence="6">Belongs to the ABC-4 integral membrane protein family.</text>
</comment>
<keyword evidence="3 7" id="KW-0812">Transmembrane</keyword>
<protein>
    <recommendedName>
        <fullName evidence="12">ABC transporter permease</fullName>
    </recommendedName>
</protein>
<dbReference type="GO" id="GO:0022857">
    <property type="term" value="F:transmembrane transporter activity"/>
    <property type="evidence" value="ECO:0007669"/>
    <property type="project" value="TreeGrafter"/>
</dbReference>
<evidence type="ECO:0000313" key="11">
    <source>
        <dbReference type="Proteomes" id="UP000300879"/>
    </source>
</evidence>
<reference evidence="10 11" key="1">
    <citation type="submission" date="2019-05" db="EMBL/GenBank/DDBJ databases">
        <authorList>
            <person name="Chen C."/>
        </authorList>
    </citation>
    <scope>NUCLEOTIDE SEQUENCE [LARGE SCALE GENOMIC DNA]</scope>
    <source>
        <strain evidence="10 11">HB172198</strain>
    </source>
</reference>
<evidence type="ECO:0000256" key="3">
    <source>
        <dbReference type="ARBA" id="ARBA00022692"/>
    </source>
</evidence>
<keyword evidence="11" id="KW-1185">Reference proteome</keyword>
<gene>
    <name evidence="10" type="ORF">E6C60_2827</name>
</gene>
<keyword evidence="2" id="KW-1003">Cell membrane</keyword>
<keyword evidence="5 7" id="KW-0472">Membrane</keyword>
<comment type="subcellular location">
    <subcellularLocation>
        <location evidence="1">Cell membrane</location>
        <topology evidence="1">Multi-pass membrane protein</topology>
    </subcellularLocation>
</comment>
<dbReference type="OrthoDB" id="9770036at2"/>
<dbReference type="AlphaFoldDB" id="A0A4P8XSE2"/>
<evidence type="ECO:0000256" key="1">
    <source>
        <dbReference type="ARBA" id="ARBA00004651"/>
    </source>
</evidence>
<feature type="transmembrane region" description="Helical" evidence="7">
    <location>
        <begin position="355"/>
        <end position="373"/>
    </location>
</feature>
<feature type="transmembrane region" description="Helical" evidence="7">
    <location>
        <begin position="311"/>
        <end position="335"/>
    </location>
</feature>
<dbReference type="GO" id="GO:0005886">
    <property type="term" value="C:plasma membrane"/>
    <property type="evidence" value="ECO:0007669"/>
    <property type="project" value="UniProtKB-SubCell"/>
</dbReference>
<dbReference type="InterPro" id="IPR003838">
    <property type="entry name" value="ABC3_permease_C"/>
</dbReference>
<dbReference type="InterPro" id="IPR050250">
    <property type="entry name" value="Macrolide_Exporter_MacB"/>
</dbReference>
<evidence type="ECO:0000259" key="8">
    <source>
        <dbReference type="Pfam" id="PF02687"/>
    </source>
</evidence>
<dbReference type="KEGG" id="palo:E6C60_2827"/>
<evidence type="ECO:0008006" key="12">
    <source>
        <dbReference type="Google" id="ProtNLM"/>
    </source>
</evidence>
<keyword evidence="4 7" id="KW-1133">Transmembrane helix</keyword>
<dbReference type="RefSeq" id="WP_138226393.1">
    <property type="nucleotide sequence ID" value="NZ_CP040396.1"/>
</dbReference>